<dbReference type="InterPro" id="IPR025997">
    <property type="entry name" value="SBP_2_dom"/>
</dbReference>
<dbReference type="InterPro" id="IPR028082">
    <property type="entry name" value="Peripla_BP_I"/>
</dbReference>
<reference evidence="5" key="1">
    <citation type="submission" date="2020-02" db="EMBL/GenBank/DDBJ databases">
        <authorList>
            <person name="Meier V. D."/>
        </authorList>
    </citation>
    <scope>NUCLEOTIDE SEQUENCE</scope>
    <source>
        <strain evidence="5">AVDCRST_MAG59</strain>
    </source>
</reference>
<dbReference type="Gene3D" id="3.40.50.2300">
    <property type="match status" value="2"/>
</dbReference>
<gene>
    <name evidence="5" type="ORF">AVDCRST_MAG59-1027</name>
</gene>
<keyword evidence="3" id="KW-0732">Signal</keyword>
<dbReference type="SUPFAM" id="SSF53822">
    <property type="entry name" value="Periplasmic binding protein-like I"/>
    <property type="match status" value="1"/>
</dbReference>
<comment type="similarity">
    <text evidence="2">Belongs to the bacterial solute-binding protein 2 family.</text>
</comment>
<evidence type="ECO:0000256" key="1">
    <source>
        <dbReference type="ARBA" id="ARBA00004196"/>
    </source>
</evidence>
<dbReference type="EMBL" id="CADCWF010000059">
    <property type="protein sequence ID" value="CAA9543129.1"/>
    <property type="molecule type" value="Genomic_DNA"/>
</dbReference>
<accession>A0A6J4U7S0</accession>
<evidence type="ECO:0000256" key="3">
    <source>
        <dbReference type="ARBA" id="ARBA00022729"/>
    </source>
</evidence>
<comment type="subcellular location">
    <subcellularLocation>
        <location evidence="1">Cell envelope</location>
    </subcellularLocation>
</comment>
<dbReference type="PANTHER" id="PTHR46847">
    <property type="entry name" value="D-ALLOSE-BINDING PERIPLASMIC PROTEIN-RELATED"/>
    <property type="match status" value="1"/>
</dbReference>
<dbReference type="AlphaFoldDB" id="A0A6J4U7S0"/>
<sequence length="386" mass="39331">MPVPSAGGGDVRRCRTVAWPAPEGAVGRCEGQAVLGSNKEETTMSDGFVNANISRRRLVQVAGAAGVAAALPATARLAGAQETLQIAFSVPGLNFPFFVHMMNLAQQHAEELGGIEFLPLDGQEQGRPSSTKQSADLEAAVAQGITGLVISPNDGAALGPAIQAAIDAGVTVVTVDRNVAADVPTLAHVGADNVRGGELQGEYVLELLPNGGEIYELQGQPGATPAIDRHTGLEQALAGQDAVTVVVSQTAEFARDRAVQVFESALAGNPEPAAVVCANDDMAFGVIEVAQAQGLENLPVIGFDALPEALVAISEGRMAATIEQFPGGQARTALDILVAFLREGAEPAEHDTYLEPALLTADDLAEAERAAEAGVGGAGAGATPAA</sequence>
<proteinExistence type="inferred from homology"/>
<evidence type="ECO:0000256" key="2">
    <source>
        <dbReference type="ARBA" id="ARBA00007639"/>
    </source>
</evidence>
<dbReference type="Pfam" id="PF13407">
    <property type="entry name" value="Peripla_BP_4"/>
    <property type="match status" value="1"/>
</dbReference>
<organism evidence="5">
    <name type="scientific">uncultured Thermomicrobiales bacterium</name>
    <dbReference type="NCBI Taxonomy" id="1645740"/>
    <lineage>
        <taxon>Bacteria</taxon>
        <taxon>Pseudomonadati</taxon>
        <taxon>Thermomicrobiota</taxon>
        <taxon>Thermomicrobia</taxon>
        <taxon>Thermomicrobiales</taxon>
        <taxon>environmental samples</taxon>
    </lineage>
</organism>
<dbReference type="PROSITE" id="PS51318">
    <property type="entry name" value="TAT"/>
    <property type="match status" value="1"/>
</dbReference>
<dbReference type="PANTHER" id="PTHR46847:SF1">
    <property type="entry name" value="D-ALLOSE-BINDING PERIPLASMIC PROTEIN-RELATED"/>
    <property type="match status" value="1"/>
</dbReference>
<evidence type="ECO:0000313" key="5">
    <source>
        <dbReference type="EMBL" id="CAA9543129.1"/>
    </source>
</evidence>
<evidence type="ECO:0000259" key="4">
    <source>
        <dbReference type="Pfam" id="PF13407"/>
    </source>
</evidence>
<name>A0A6J4U7S0_9BACT</name>
<dbReference type="GO" id="GO:0030313">
    <property type="term" value="C:cell envelope"/>
    <property type="evidence" value="ECO:0007669"/>
    <property type="project" value="UniProtKB-SubCell"/>
</dbReference>
<protein>
    <recommendedName>
        <fullName evidence="4">Periplasmic binding protein domain-containing protein</fullName>
    </recommendedName>
</protein>
<dbReference type="InterPro" id="IPR006311">
    <property type="entry name" value="TAT_signal"/>
</dbReference>
<dbReference type="GO" id="GO:0030246">
    <property type="term" value="F:carbohydrate binding"/>
    <property type="evidence" value="ECO:0007669"/>
    <property type="project" value="UniProtKB-ARBA"/>
</dbReference>
<feature type="domain" description="Periplasmic binding protein" evidence="4">
    <location>
        <begin position="86"/>
        <end position="342"/>
    </location>
</feature>